<organism evidence="1 2">
    <name type="scientific">Nocardioides ginsengisoli</name>
    <dbReference type="NCBI Taxonomy" id="363868"/>
    <lineage>
        <taxon>Bacteria</taxon>
        <taxon>Bacillati</taxon>
        <taxon>Actinomycetota</taxon>
        <taxon>Actinomycetes</taxon>
        <taxon>Propionibacteriales</taxon>
        <taxon>Nocardioidaceae</taxon>
        <taxon>Nocardioides</taxon>
    </lineage>
</organism>
<sequence>MAETEIALEIHGHHLPGRTWCPADAPHGNVHVGIQVGREPAELVPGDTDAAQWSLTVRRRELADGAVDFRGPAVQGRRGARFVYLTWGDVDPDGGFHMFRRAKLMLDDLLAVPGAPTRIVAAVHLTDDRGGPRCARLAPPALQLRPA</sequence>
<dbReference type="Pfam" id="PF19452">
    <property type="entry name" value="DUF5990"/>
    <property type="match status" value="1"/>
</dbReference>
<dbReference type="Proteomes" id="UP001597229">
    <property type="component" value="Unassembled WGS sequence"/>
</dbReference>
<reference evidence="2" key="1">
    <citation type="journal article" date="2019" name="Int. J. Syst. Evol. Microbiol.">
        <title>The Global Catalogue of Microorganisms (GCM) 10K type strain sequencing project: providing services to taxonomists for standard genome sequencing and annotation.</title>
        <authorList>
            <consortium name="The Broad Institute Genomics Platform"/>
            <consortium name="The Broad Institute Genome Sequencing Center for Infectious Disease"/>
            <person name="Wu L."/>
            <person name="Ma J."/>
        </authorList>
    </citation>
    <scope>NUCLEOTIDE SEQUENCE [LARGE SCALE GENOMIC DNA]</scope>
    <source>
        <strain evidence="2">CCUG 52478</strain>
    </source>
</reference>
<accession>A0ABW3W5W9</accession>
<comment type="caution">
    <text evidence="1">The sequence shown here is derived from an EMBL/GenBank/DDBJ whole genome shotgun (WGS) entry which is preliminary data.</text>
</comment>
<dbReference type="RefSeq" id="WP_367919007.1">
    <property type="nucleotide sequence ID" value="NZ_BAABAC010000018.1"/>
</dbReference>
<name>A0ABW3W5W9_9ACTN</name>
<dbReference type="InterPro" id="IPR046032">
    <property type="entry name" value="DUF5990"/>
</dbReference>
<protein>
    <submittedName>
        <fullName evidence="1">DUF5990 family protein</fullName>
    </submittedName>
</protein>
<dbReference type="EMBL" id="JBHTLX010000024">
    <property type="protein sequence ID" value="MFD1250525.1"/>
    <property type="molecule type" value="Genomic_DNA"/>
</dbReference>
<evidence type="ECO:0000313" key="1">
    <source>
        <dbReference type="EMBL" id="MFD1250525.1"/>
    </source>
</evidence>
<proteinExistence type="predicted"/>
<evidence type="ECO:0000313" key="2">
    <source>
        <dbReference type="Proteomes" id="UP001597229"/>
    </source>
</evidence>
<gene>
    <name evidence="1" type="ORF">ACFQ3F_22220</name>
</gene>
<keyword evidence="2" id="KW-1185">Reference proteome</keyword>